<dbReference type="Pfam" id="PF13620">
    <property type="entry name" value="CarboxypepD_reg"/>
    <property type="match status" value="1"/>
</dbReference>
<gene>
    <name evidence="2" type="ORF">AKJ09_04933</name>
</gene>
<dbReference type="AlphaFoldDB" id="A0A0K1PYQ6"/>
<evidence type="ECO:0000313" key="2">
    <source>
        <dbReference type="EMBL" id="AKU98269.1"/>
    </source>
</evidence>
<feature type="compositionally biased region" description="Gly residues" evidence="1">
    <location>
        <begin position="63"/>
        <end position="75"/>
    </location>
</feature>
<organism evidence="2 3">
    <name type="scientific">Labilithrix luteola</name>
    <dbReference type="NCBI Taxonomy" id="1391654"/>
    <lineage>
        <taxon>Bacteria</taxon>
        <taxon>Pseudomonadati</taxon>
        <taxon>Myxococcota</taxon>
        <taxon>Polyangia</taxon>
        <taxon>Polyangiales</taxon>
        <taxon>Labilitrichaceae</taxon>
        <taxon>Labilithrix</taxon>
    </lineage>
</organism>
<protein>
    <submittedName>
        <fullName evidence="2">Endoglucanase</fullName>
    </submittedName>
</protein>
<dbReference type="InterPro" id="IPR013784">
    <property type="entry name" value="Carb-bd-like_fold"/>
</dbReference>
<dbReference type="EMBL" id="CP012333">
    <property type="protein sequence ID" value="AKU98269.1"/>
    <property type="molecule type" value="Genomic_DNA"/>
</dbReference>
<keyword evidence="3" id="KW-1185">Reference proteome</keyword>
<name>A0A0K1PYQ6_9BACT</name>
<evidence type="ECO:0000313" key="3">
    <source>
        <dbReference type="Proteomes" id="UP000064967"/>
    </source>
</evidence>
<dbReference type="Proteomes" id="UP000064967">
    <property type="component" value="Chromosome"/>
</dbReference>
<accession>A0A0K1PYQ6</accession>
<proteinExistence type="predicted"/>
<reference evidence="2 3" key="1">
    <citation type="submission" date="2015-08" db="EMBL/GenBank/DDBJ databases">
        <authorList>
            <person name="Babu N.S."/>
            <person name="Beckwith C.J."/>
            <person name="Beseler K.G."/>
            <person name="Brison A."/>
            <person name="Carone J.V."/>
            <person name="Caskin T.P."/>
            <person name="Diamond M."/>
            <person name="Durham M.E."/>
            <person name="Foxe J.M."/>
            <person name="Go M."/>
            <person name="Henderson B.A."/>
            <person name="Jones I.B."/>
            <person name="McGettigan J.A."/>
            <person name="Micheletti S.J."/>
            <person name="Nasrallah M.E."/>
            <person name="Ortiz D."/>
            <person name="Piller C.R."/>
            <person name="Privatt S.R."/>
            <person name="Schneider S.L."/>
            <person name="Sharp S."/>
            <person name="Smith T.C."/>
            <person name="Stanton J.D."/>
            <person name="Ullery H.E."/>
            <person name="Wilson R.J."/>
            <person name="Serrano M.G."/>
            <person name="Buck G."/>
            <person name="Lee V."/>
            <person name="Wang Y."/>
            <person name="Carvalho R."/>
            <person name="Voegtly L."/>
            <person name="Shi R."/>
            <person name="Duckworth R."/>
            <person name="Johnson A."/>
            <person name="Loviza R."/>
            <person name="Walstead R."/>
            <person name="Shah Z."/>
            <person name="Kiflezghi M."/>
            <person name="Wade K."/>
            <person name="Ball S.L."/>
            <person name="Bradley K.W."/>
            <person name="Asai D.J."/>
            <person name="Bowman C.A."/>
            <person name="Russell D.A."/>
            <person name="Pope W.H."/>
            <person name="Jacobs-Sera D."/>
            <person name="Hendrix R.W."/>
            <person name="Hatfull G.F."/>
        </authorList>
    </citation>
    <scope>NUCLEOTIDE SEQUENCE [LARGE SCALE GENOMIC DNA]</scope>
    <source>
        <strain evidence="2 3">DSM 27648</strain>
    </source>
</reference>
<dbReference type="SUPFAM" id="SSF49452">
    <property type="entry name" value="Starch-binding domain-like"/>
    <property type="match status" value="1"/>
</dbReference>
<feature type="compositionally biased region" description="Gly residues" evidence="1">
    <location>
        <begin position="42"/>
        <end position="56"/>
    </location>
</feature>
<dbReference type="KEGG" id="llu:AKJ09_04933"/>
<sequence length="681" mass="66712">MFFSLLFAASTACSSSSSDGQNGKDGTNGIDGTKEGTDPNGPGDGTGPDGADGSGPGDKKDGGGPGADDSGGGDDGGADGDDGGGGKDPSGPCTAGAQRCNGAAVEICNSSGTAWLYASTCSSGCSGAGLCTGSCMPGTTRCNGKSVETCAAGGASWSTTETCGATFCYSGQCAAAGLEVGLPTNRDGLVVVDGTLVIRQGASLNSPSGNLTIRATNIVVESGASITVSPVGTGNPPTYADYGGGGGYGEPGTPSPAYNSPSAAGPAFGSATDSDVSVGGAGAKGYGGGGGVRGLGGGVVRLIATDSISIAGTVSAIGQNGGTTTAGYGGGGGGSGGGILLAADKITITGSVSAAPGSGGGGGSYVGGAGGRGRIKILAGSTRSGSGTLTGIVTDALLPPLSVASSTHPDTALVYNDGFTEARFAWDRSFPARQGYYWRATAAAPAVPAPGSGSFLDAETIAIPRDQFVEGANFFNIASVDASSAVGKVETKFVVNVNTKTPTITSSSHPSSTTWNAVKDAFFQWTLPVADTNTKGVYYVLDHYGDTVPTTADAFATITKKQQLMSGLAPGVWVFHVVAQDQQGYLTKAAAHYRVLIGADPGNGGVLGRVTDAASKNVAGATVTVNRGLYTQTTDANGSYNLSGVPAGTWELRATKVPLAPVTKTVTVTSGASTTQDFTLN</sequence>
<dbReference type="Gene3D" id="2.60.40.1120">
    <property type="entry name" value="Carboxypeptidase-like, regulatory domain"/>
    <property type="match status" value="1"/>
</dbReference>
<evidence type="ECO:0000256" key="1">
    <source>
        <dbReference type="SAM" id="MobiDB-lite"/>
    </source>
</evidence>
<dbReference type="GO" id="GO:0030246">
    <property type="term" value="F:carbohydrate binding"/>
    <property type="evidence" value="ECO:0007669"/>
    <property type="project" value="InterPro"/>
</dbReference>
<feature type="region of interest" description="Disordered" evidence="1">
    <location>
        <begin position="10"/>
        <end position="90"/>
    </location>
</feature>